<dbReference type="AlphaFoldDB" id="A0AA35UZ93"/>
<reference evidence="4" key="1">
    <citation type="submission" date="2023-03" db="EMBL/GenBank/DDBJ databases">
        <authorList>
            <person name="Cleenwerck I."/>
        </authorList>
    </citation>
    <scope>NUCLEOTIDE SEQUENCE</scope>
    <source>
        <strain evidence="4">LMG 32879</strain>
    </source>
</reference>
<dbReference type="PIRSF" id="PIRSF018266">
    <property type="entry name" value="FecR"/>
    <property type="match status" value="1"/>
</dbReference>
<protein>
    <submittedName>
        <fullName evidence="4">FecR domain-containing protein</fullName>
    </submittedName>
</protein>
<keyword evidence="1" id="KW-0812">Transmembrane</keyword>
<feature type="domain" description="FecR N-terminal" evidence="3">
    <location>
        <begin position="14"/>
        <end position="55"/>
    </location>
</feature>
<dbReference type="Proteomes" id="UP001176960">
    <property type="component" value="Unassembled WGS sequence"/>
</dbReference>
<dbReference type="RefSeq" id="WP_289843159.1">
    <property type="nucleotide sequence ID" value="NZ_CATKSH010000049.1"/>
</dbReference>
<evidence type="ECO:0000313" key="4">
    <source>
        <dbReference type="EMBL" id="CAI9122339.1"/>
    </source>
</evidence>
<dbReference type="PANTHER" id="PTHR30273:SF2">
    <property type="entry name" value="PROTEIN FECR"/>
    <property type="match status" value="1"/>
</dbReference>
<gene>
    <name evidence="4" type="ORF">LMG32879_003200</name>
</gene>
<dbReference type="PANTHER" id="PTHR30273">
    <property type="entry name" value="PERIPLASMIC SIGNAL SENSOR AND SIGMA FACTOR ACTIVATOR FECR-RELATED"/>
    <property type="match status" value="1"/>
</dbReference>
<dbReference type="EMBL" id="CATKSH010000049">
    <property type="protein sequence ID" value="CAI9122339.1"/>
    <property type="molecule type" value="Genomic_DNA"/>
</dbReference>
<keyword evidence="1" id="KW-1133">Transmembrane helix</keyword>
<organism evidence="4 5">
    <name type="scientific">Brytella acorum</name>
    <dbReference type="NCBI Taxonomy" id="2959299"/>
    <lineage>
        <taxon>Bacteria</taxon>
        <taxon>Pseudomonadati</taxon>
        <taxon>Pseudomonadota</taxon>
        <taxon>Alphaproteobacteria</taxon>
        <taxon>Acetobacterales</taxon>
        <taxon>Acetobacteraceae</taxon>
        <taxon>Brytella</taxon>
    </lineage>
</organism>
<evidence type="ECO:0000259" key="2">
    <source>
        <dbReference type="Pfam" id="PF04773"/>
    </source>
</evidence>
<comment type="caution">
    <text evidence="4">The sequence shown here is derived from an EMBL/GenBank/DDBJ whole genome shotgun (WGS) entry which is preliminary data.</text>
</comment>
<dbReference type="InterPro" id="IPR032623">
    <property type="entry name" value="FecR_N"/>
</dbReference>
<feature type="transmembrane region" description="Helical" evidence="1">
    <location>
        <begin position="89"/>
        <end position="112"/>
    </location>
</feature>
<dbReference type="InterPro" id="IPR012373">
    <property type="entry name" value="Ferrdict_sens_TM"/>
</dbReference>
<feature type="domain" description="FecR protein" evidence="2">
    <location>
        <begin position="124"/>
        <end position="211"/>
    </location>
</feature>
<evidence type="ECO:0000259" key="3">
    <source>
        <dbReference type="Pfam" id="PF16220"/>
    </source>
</evidence>
<keyword evidence="1" id="KW-0472">Membrane</keyword>
<dbReference type="Pfam" id="PF04773">
    <property type="entry name" value="FecR"/>
    <property type="match status" value="1"/>
</dbReference>
<evidence type="ECO:0000313" key="5">
    <source>
        <dbReference type="Proteomes" id="UP001176960"/>
    </source>
</evidence>
<proteinExistence type="predicted"/>
<dbReference type="Gene3D" id="2.60.120.1440">
    <property type="match status" value="1"/>
</dbReference>
<evidence type="ECO:0000256" key="1">
    <source>
        <dbReference type="SAM" id="Phobius"/>
    </source>
</evidence>
<dbReference type="InterPro" id="IPR006860">
    <property type="entry name" value="FecR"/>
</dbReference>
<name>A0AA35UZ93_9PROT</name>
<dbReference type="GO" id="GO:0016989">
    <property type="term" value="F:sigma factor antagonist activity"/>
    <property type="evidence" value="ECO:0007669"/>
    <property type="project" value="TreeGrafter"/>
</dbReference>
<dbReference type="Pfam" id="PF16220">
    <property type="entry name" value="DUF4880"/>
    <property type="match status" value="1"/>
</dbReference>
<sequence length="336" mass="36047">MKNTFSSEFDPTGEAITWQMKLADAPGDAVLLAGLNAWRIARPENERAWRKAERVRNLARIAVRESAVDVLPTFPVPATLPVRSRSVRWLWWASPVAAGALALAVFCSPMIYERVYERLCADDVTGAGGVRDITLRDGTQVTLGAETAIAIDEDKKLVTLLRGEALFHVTHDAVHPFTVLAGSVRLRDIGTIFDVRKDGPRLVVAVREGVVGVLAPGSAMTAERRVEAGQQITATDGSSQVDQSAVAPDTIGSWRSGLLAVDGISIADLTEILGRYYSGYVIVRGASGASDRVGGVYDLRHPAESLRMLASSHGGSVSEYGDRLLVVTFGNGAKRP</sequence>
<accession>A0AA35UZ93</accession>
<keyword evidence="5" id="KW-1185">Reference proteome</keyword>